<name>A0A4V2BQL6_9RICK</name>
<evidence type="ECO:0000313" key="2">
    <source>
        <dbReference type="EMBL" id="RZB12414.1"/>
    </source>
</evidence>
<dbReference type="Pfam" id="PF12027">
    <property type="entry name" value="DUF3514"/>
    <property type="match status" value="1"/>
</dbReference>
<comment type="caution">
    <text evidence="2">The sequence shown here is derived from an EMBL/GenBank/DDBJ whole genome shotgun (WGS) entry which is preliminary data.</text>
</comment>
<feature type="region of interest" description="Disordered" evidence="1">
    <location>
        <begin position="31"/>
        <end position="265"/>
    </location>
</feature>
<evidence type="ECO:0000256" key="1">
    <source>
        <dbReference type="SAM" id="MobiDB-lite"/>
    </source>
</evidence>
<feature type="compositionally biased region" description="Basic and acidic residues" evidence="1">
    <location>
        <begin position="112"/>
        <end position="123"/>
    </location>
</feature>
<organism evidence="2 3">
    <name type="scientific">Ehrlichia minasensis</name>
    <dbReference type="NCBI Taxonomy" id="1242993"/>
    <lineage>
        <taxon>Bacteria</taxon>
        <taxon>Pseudomonadati</taxon>
        <taxon>Pseudomonadota</taxon>
        <taxon>Alphaproteobacteria</taxon>
        <taxon>Rickettsiales</taxon>
        <taxon>Anaplasmataceae</taxon>
        <taxon>Ehrlichia</taxon>
    </lineage>
</organism>
<feature type="compositionally biased region" description="Basic and acidic residues" evidence="1">
    <location>
        <begin position="86"/>
        <end position="95"/>
    </location>
</feature>
<evidence type="ECO:0000313" key="3">
    <source>
        <dbReference type="Proteomes" id="UP000293377"/>
    </source>
</evidence>
<sequence length="805" mass="88395">MILILLAIISFFGGAVASVLLRLLVSSGIGRNSNKISGKDERSESNEKSLQEAGKTGQDQAKVHGVEIVRTQQVQGGKKKKRSRHSKQEVQESDRTGQQPAKDSENTASNENVREDGNAKEGSVEEIQQKVSKQDIQGTSKGSLDQPVKDDTDTAPGKGIKKRSNSQKELKKNAQSKGEKKDIEEPNKTVQSQQEISRLSVQENVGNVGTSIGDAGVQHTSGQTLAVNVGSEPSQYLPLGARPKVYTDRTSRGKKPRKTRVKLDDWSSKHYEDKADVPIQAAKEYKEGIEKGSITAQTSEKPVDSFQVEQKHDGSATDDNLDVSQQPDWGKVEADESLAVQEPGAQVEQSPSIKGKKPIKAAVKLDDWSSKHYEDKDDVPIQAAKEYKEGIEKGSVTVQTSEKPVDDPQVWQKHDGSTTDDSLDVSQQPDCGKIGADESLAVQDLGTQFESVGGVFTQEEDIVSAVEQLSLDELGAAVRVNPTVFDQSMLLEESSLGIQEEDVSGVVKQVPAGPSGQCIQKSETIVSSEGAGIFNTHIKSVGVSEVGGAKGKKTLHKNMLPKFVKSVKPSGEEDIVVGANFEQQICVLRAIHLEYCRSISRELFEQRKGKVFIKKGIMSFIKRAIPDKNTCTFIFKFAYMLTCMEVMNQPEIANSIICNAYLFSNQSLFDQSITQVIQCMQSTASFEQILKVLSNCCVEMANSDHQFYDGKFFRNVLDVLQRLMLFRLVDTSCPKQVVDLAIVKCAMIIGDMYANYMCFVKSQGKFVNEEGIRAIIEHMGVMVGGGDQGLTQEELVRFVMICWLT</sequence>
<feature type="compositionally biased region" description="Basic and acidic residues" evidence="1">
    <location>
        <begin position="37"/>
        <end position="50"/>
    </location>
</feature>
<gene>
    <name evidence="2" type="ORF">DRF75_04300</name>
</gene>
<feature type="compositionally biased region" description="Polar residues" evidence="1">
    <location>
        <begin position="129"/>
        <end position="143"/>
    </location>
</feature>
<feature type="compositionally biased region" description="Polar residues" evidence="1">
    <location>
        <begin position="96"/>
        <end position="111"/>
    </location>
</feature>
<feature type="compositionally biased region" description="Polar residues" evidence="1">
    <location>
        <begin position="188"/>
        <end position="210"/>
    </location>
</feature>
<proteinExistence type="predicted"/>
<dbReference type="AlphaFoldDB" id="A0A4V2BQL6"/>
<feature type="compositionally biased region" description="Basic and acidic residues" evidence="1">
    <location>
        <begin position="166"/>
        <end position="187"/>
    </location>
</feature>
<dbReference type="EMBL" id="QOHL01000024">
    <property type="protein sequence ID" value="RZB12414.1"/>
    <property type="molecule type" value="Genomic_DNA"/>
</dbReference>
<dbReference type="InterPro" id="IPR021902">
    <property type="entry name" value="DUF3514"/>
</dbReference>
<accession>A0A4V2BQL6</accession>
<feature type="region of interest" description="Disordered" evidence="1">
    <location>
        <begin position="288"/>
        <end position="359"/>
    </location>
</feature>
<dbReference type="Proteomes" id="UP000293377">
    <property type="component" value="Unassembled WGS sequence"/>
</dbReference>
<protein>
    <submittedName>
        <fullName evidence="2">DUF3514 domain-containing protein</fullName>
    </submittedName>
</protein>
<reference evidence="2 3" key="1">
    <citation type="submission" date="2018-06" db="EMBL/GenBank/DDBJ databases">
        <title>Complete Genome Sequence of Ehrlichia minasensis Isolated From Cattle.</title>
        <authorList>
            <person name="Aguiar D.M."/>
            <person name="Araujo J.P.A.Jr."/>
            <person name="Nakazato L."/>
            <person name="Bard E."/>
            <person name="Cabezas-Cruz A."/>
        </authorList>
    </citation>
    <scope>NUCLEOTIDE SEQUENCE [LARGE SCALE GENOMIC DNA]</scope>
    <source>
        <strain evidence="2 3">B11</strain>
    </source>
</reference>
<dbReference type="RefSeq" id="WP_129992723.1">
    <property type="nucleotide sequence ID" value="NZ_QOHL01000024.1"/>
</dbReference>
<feature type="region of interest" description="Disordered" evidence="1">
    <location>
        <begin position="392"/>
        <end position="425"/>
    </location>
</feature>
<keyword evidence="3" id="KW-1185">Reference proteome</keyword>
<feature type="compositionally biased region" description="Polar residues" evidence="1">
    <location>
        <begin position="218"/>
        <end position="234"/>
    </location>
</feature>